<organism evidence="1 2">
    <name type="scientific">Hydrogenoanaerobacterium saccharovorans</name>
    <dbReference type="NCBI Taxonomy" id="474960"/>
    <lineage>
        <taxon>Bacteria</taxon>
        <taxon>Bacillati</taxon>
        <taxon>Bacillota</taxon>
        <taxon>Clostridia</taxon>
        <taxon>Eubacteriales</taxon>
        <taxon>Oscillospiraceae</taxon>
        <taxon>Hydrogenoanaerobacterium</taxon>
    </lineage>
</organism>
<dbReference type="STRING" id="474960.SAMN05216180_2263"/>
<dbReference type="AlphaFoldDB" id="A0A1H8CR59"/>
<dbReference type="OrthoDB" id="2080453at2"/>
<reference evidence="1 2" key="1">
    <citation type="submission" date="2016-10" db="EMBL/GenBank/DDBJ databases">
        <authorList>
            <person name="de Groot N.N."/>
        </authorList>
    </citation>
    <scope>NUCLEOTIDE SEQUENCE [LARGE SCALE GENOMIC DNA]</scope>
    <source>
        <strain evidence="1 2">CGMCC 1.5070</strain>
    </source>
</reference>
<dbReference type="Proteomes" id="UP000199158">
    <property type="component" value="Unassembled WGS sequence"/>
</dbReference>
<dbReference type="RefSeq" id="WP_092755132.1">
    <property type="nucleotide sequence ID" value="NZ_FOCG01000002.1"/>
</dbReference>
<name>A0A1H8CR59_9FIRM</name>
<evidence type="ECO:0000313" key="1">
    <source>
        <dbReference type="EMBL" id="SEM96924.1"/>
    </source>
</evidence>
<proteinExistence type="predicted"/>
<protein>
    <submittedName>
        <fullName evidence="1">Uncharacterized protein</fullName>
    </submittedName>
</protein>
<keyword evidence="2" id="KW-1185">Reference proteome</keyword>
<accession>A0A1H8CR59</accession>
<gene>
    <name evidence="1" type="ORF">SAMN05216180_2263</name>
</gene>
<sequence length="296" mass="35558">MSNTLEYKIREINKCLKKDFLCLPPYQCINGILVNELYNDVKNNIPIVNKITQMVKLPWQRAYQMEYRFLKANIFTPFLHVIEYATYDVYNKNAICAYLSLLPLVEALFRKWGMETPDLTIEKMSKIIDKNLEYFNSLIKNECFPKDRRFIPESYLEYLKFILQEVFYISFKKCETNNFLEVFNRNLSLHKLEGLTNNKEISNNVTRILLLVDVVAELYLMQNPQEYWYNILEIEYQKDLDFQIRFELYKKILFSNLYPTNINYIQDIFLNSTDGNKKRDLLEKLKLQNNLIDKVL</sequence>
<evidence type="ECO:0000313" key="2">
    <source>
        <dbReference type="Proteomes" id="UP000199158"/>
    </source>
</evidence>
<dbReference type="EMBL" id="FOCG01000002">
    <property type="protein sequence ID" value="SEM96924.1"/>
    <property type="molecule type" value="Genomic_DNA"/>
</dbReference>